<dbReference type="EMBL" id="PYMP01000007">
    <property type="protein sequence ID" value="PSU52397.1"/>
    <property type="molecule type" value="Genomic_DNA"/>
</dbReference>
<dbReference type="Proteomes" id="UP000241405">
    <property type="component" value="Unassembled WGS sequence"/>
</dbReference>
<protein>
    <recommendedName>
        <fullName evidence="1">Bacteriophage T5 Orf172 DNA-binding domain-containing protein</fullName>
    </recommendedName>
</protein>
<dbReference type="RefSeq" id="WP_107191152.1">
    <property type="nucleotide sequence ID" value="NZ_PYMN01000026.1"/>
</dbReference>
<gene>
    <name evidence="3" type="ORF">C9J18_09650</name>
    <name evidence="2" type="ORF">CTM96_18180</name>
</gene>
<keyword evidence="4" id="KW-1185">Reference proteome</keyword>
<evidence type="ECO:0000259" key="1">
    <source>
        <dbReference type="SMART" id="SM00974"/>
    </source>
</evidence>
<reference evidence="4 5" key="1">
    <citation type="submission" date="2018-03" db="EMBL/GenBank/DDBJ databases">
        <title>Whole genome sequencing of Histamine producing bacteria.</title>
        <authorList>
            <person name="Butler K."/>
        </authorList>
    </citation>
    <scope>NUCLEOTIDE SEQUENCE [LARGE SCALE GENOMIC DNA]</scope>
    <source>
        <strain evidence="3 5">FS-6.1</strain>
        <strain evidence="2 4">FS-6.2</strain>
    </source>
</reference>
<evidence type="ECO:0000313" key="4">
    <source>
        <dbReference type="Proteomes" id="UP000241405"/>
    </source>
</evidence>
<evidence type="ECO:0000313" key="2">
    <source>
        <dbReference type="EMBL" id="PSU21229.1"/>
    </source>
</evidence>
<accession>A0A2T3JTC6</accession>
<organism evidence="3 5">
    <name type="scientific">Photobacterium phosphoreum</name>
    <dbReference type="NCBI Taxonomy" id="659"/>
    <lineage>
        <taxon>Bacteria</taxon>
        <taxon>Pseudomonadati</taxon>
        <taxon>Pseudomonadota</taxon>
        <taxon>Gammaproteobacteria</taxon>
        <taxon>Vibrionales</taxon>
        <taxon>Vibrionaceae</taxon>
        <taxon>Photobacterium</taxon>
    </lineage>
</organism>
<comment type="caution">
    <text evidence="3">The sequence shown here is derived from an EMBL/GenBank/DDBJ whole genome shotgun (WGS) entry which is preliminary data.</text>
</comment>
<dbReference type="Proteomes" id="UP000241618">
    <property type="component" value="Unassembled WGS sequence"/>
</dbReference>
<dbReference type="AlphaFoldDB" id="A0A2T3JTC6"/>
<evidence type="ECO:0000313" key="5">
    <source>
        <dbReference type="Proteomes" id="UP000241618"/>
    </source>
</evidence>
<evidence type="ECO:0000313" key="3">
    <source>
        <dbReference type="EMBL" id="PSU52397.1"/>
    </source>
</evidence>
<dbReference type="SMART" id="SM00974">
    <property type="entry name" value="T5orf172"/>
    <property type="match status" value="1"/>
</dbReference>
<name>A0A2T3JTC6_PHOPO</name>
<proteinExistence type="predicted"/>
<dbReference type="InterPro" id="IPR018306">
    <property type="entry name" value="Phage_T5_Orf172_DNA-bd"/>
</dbReference>
<dbReference type="Pfam" id="PF13455">
    <property type="entry name" value="MUG113"/>
    <property type="match status" value="1"/>
</dbReference>
<feature type="domain" description="Bacteriophage T5 Orf172 DNA-binding" evidence="1">
    <location>
        <begin position="301"/>
        <end position="395"/>
    </location>
</feature>
<sequence>MIRLRSYKAAEKINLDDIFSEEDDLGLLDVPLLKVKAPAGNILASQFEEVAHFYELNGRRPSIDAQTFDEKRLARRLKAFQSNPEQCKELLQFDAHGLLQSEATTAINEFDEEVAEQPLSVKPDKSELVTSLDDIFEDDDDLLEFDAPDLFTMRHVPAEKKVQPDEIAKRQPCADFHRYSSIFDTVQQELKSGLSSLERFRHELKIHVGDAFILNGVMGYVHSAGERLEGYSTYNARLHLIFENGTEMHMLFQSLTHGLVRDEQGSKVMREGLPLTPDDTPIPTGLVYVLATKSTDSALAEYKSNLYKVGFTDGTVDERIKYAEKDKTFLEAPVRVVMTTECYNIDAHKLETLIHGFLGHRRLNITLKGQSGQAYSPKEWFYVPLTTVLEVIKYILDGTISLYRMDNTTGRVVKKQSSTNADIEDD</sequence>
<dbReference type="EMBL" id="PYMO01000026">
    <property type="protein sequence ID" value="PSU21229.1"/>
    <property type="molecule type" value="Genomic_DNA"/>
</dbReference>